<dbReference type="Proteomes" id="UP000234331">
    <property type="component" value="Unassembled WGS sequence"/>
</dbReference>
<reference evidence="1 2" key="1">
    <citation type="submission" date="2017-06" db="EMBL/GenBank/DDBJ databases">
        <authorList>
            <person name="Kim H.J."/>
            <person name="Triplett B.A."/>
        </authorList>
    </citation>
    <scope>NUCLEOTIDE SEQUENCE [LARGE SCALE GENOMIC DNA]</scope>
    <source>
        <strain evidence="1">FRACA_ARgP5</strain>
    </source>
</reference>
<evidence type="ECO:0000313" key="1">
    <source>
        <dbReference type="EMBL" id="SNQ49339.1"/>
    </source>
</evidence>
<organism evidence="1 2">
    <name type="scientific">Frankia canadensis</name>
    <dbReference type="NCBI Taxonomy" id="1836972"/>
    <lineage>
        <taxon>Bacteria</taxon>
        <taxon>Bacillati</taxon>
        <taxon>Actinomycetota</taxon>
        <taxon>Actinomycetes</taxon>
        <taxon>Frankiales</taxon>
        <taxon>Frankiaceae</taxon>
        <taxon>Frankia</taxon>
    </lineage>
</organism>
<keyword evidence="2" id="KW-1185">Reference proteome</keyword>
<protein>
    <submittedName>
        <fullName evidence="1">Uncharacterized protein</fullName>
    </submittedName>
</protein>
<evidence type="ECO:0000313" key="2">
    <source>
        <dbReference type="Proteomes" id="UP000234331"/>
    </source>
</evidence>
<dbReference type="EMBL" id="FZMO01000246">
    <property type="protein sequence ID" value="SNQ49339.1"/>
    <property type="molecule type" value="Genomic_DNA"/>
</dbReference>
<dbReference type="AlphaFoldDB" id="A0A2I2KUL4"/>
<proteinExistence type="predicted"/>
<sequence>MRAGNPRCVGIKARFFHPFPSHKKRLFRDGQSMPIAGPLHKPAPTSELGWTHLWTRWPLRLPYLPAAEATVGRLAGQSIVTTIRWATRPRGT</sequence>
<accession>A0A2I2KUL4</accession>
<name>A0A2I2KUL4_9ACTN</name>
<gene>
    <name evidence="1" type="ORF">FRACA_320038</name>
</gene>